<name>A0ABQ1SYW1_9SPHI</name>
<accession>A0ABQ1SYW1</accession>
<dbReference type="EMBL" id="BMJO01000006">
    <property type="protein sequence ID" value="GGE65888.1"/>
    <property type="molecule type" value="Genomic_DNA"/>
</dbReference>
<evidence type="ECO:0008006" key="3">
    <source>
        <dbReference type="Google" id="ProtNLM"/>
    </source>
</evidence>
<dbReference type="Proteomes" id="UP000622648">
    <property type="component" value="Unassembled WGS sequence"/>
</dbReference>
<evidence type="ECO:0000313" key="2">
    <source>
        <dbReference type="Proteomes" id="UP000622648"/>
    </source>
</evidence>
<gene>
    <name evidence="1" type="ORF">GCM10011413_35510</name>
</gene>
<proteinExistence type="predicted"/>
<evidence type="ECO:0000313" key="1">
    <source>
        <dbReference type="EMBL" id="GGE65888.1"/>
    </source>
</evidence>
<sequence>MELMLNNLILITGRYVAHYNLQLSFNIQQYYLSLSMAQNKFEQSLANGAHQKLQDLVGDWSGITKTWFEKDVLVDECLSTARITSILDGRFICYDYQSSLEGKPLIGKMIIGFDIPYQKFTFSWIDSFHMGTQMMQATGEPTENGFSILGTYGNPEYGDQLFGWRTELEIINIDEIIFLAYNIMPGEEETKAIEAVYKRI</sequence>
<dbReference type="InterPro" id="IPR011473">
    <property type="entry name" value="DUF1579"/>
</dbReference>
<organism evidence="1 2">
    <name type="scientific">Pedobacter psychrotolerans</name>
    <dbReference type="NCBI Taxonomy" id="1843235"/>
    <lineage>
        <taxon>Bacteria</taxon>
        <taxon>Pseudomonadati</taxon>
        <taxon>Bacteroidota</taxon>
        <taxon>Sphingobacteriia</taxon>
        <taxon>Sphingobacteriales</taxon>
        <taxon>Sphingobacteriaceae</taxon>
        <taxon>Pedobacter</taxon>
    </lineage>
</organism>
<protein>
    <recommendedName>
        <fullName evidence="3">DUF1579 domain-containing protein</fullName>
    </recommendedName>
</protein>
<dbReference type="Pfam" id="PF07617">
    <property type="entry name" value="DUF1579"/>
    <property type="match status" value="1"/>
</dbReference>
<keyword evidence="2" id="KW-1185">Reference proteome</keyword>
<comment type="caution">
    <text evidence="1">The sequence shown here is derived from an EMBL/GenBank/DDBJ whole genome shotgun (WGS) entry which is preliminary data.</text>
</comment>
<reference evidence="2" key="1">
    <citation type="journal article" date="2019" name="Int. J. Syst. Evol. Microbiol.">
        <title>The Global Catalogue of Microorganisms (GCM) 10K type strain sequencing project: providing services to taxonomists for standard genome sequencing and annotation.</title>
        <authorList>
            <consortium name="The Broad Institute Genomics Platform"/>
            <consortium name="The Broad Institute Genome Sequencing Center for Infectious Disease"/>
            <person name="Wu L."/>
            <person name="Ma J."/>
        </authorList>
    </citation>
    <scope>NUCLEOTIDE SEQUENCE [LARGE SCALE GENOMIC DNA]</scope>
    <source>
        <strain evidence="2">CGMCC 1.15644</strain>
    </source>
</reference>